<keyword evidence="2" id="KW-0479">Metal-binding</keyword>
<dbReference type="SMART" id="SM00849">
    <property type="entry name" value="Lactamase_B"/>
    <property type="match status" value="1"/>
</dbReference>
<organism evidence="7 8">
    <name type="scientific">Rhodanobacter soli</name>
    <dbReference type="NCBI Taxonomy" id="590609"/>
    <lineage>
        <taxon>Bacteria</taxon>
        <taxon>Pseudomonadati</taxon>
        <taxon>Pseudomonadota</taxon>
        <taxon>Gammaproteobacteria</taxon>
        <taxon>Lysobacterales</taxon>
        <taxon>Rhodanobacteraceae</taxon>
        <taxon>Rhodanobacter</taxon>
    </lineage>
</organism>
<dbReference type="InterPro" id="IPR001279">
    <property type="entry name" value="Metallo-B-lactamas"/>
</dbReference>
<evidence type="ECO:0000313" key="8">
    <source>
        <dbReference type="Proteomes" id="UP001549251"/>
    </source>
</evidence>
<keyword evidence="8" id="KW-1185">Reference proteome</keyword>
<dbReference type="EC" id="3.1.1.81" evidence="7"/>
<dbReference type="EMBL" id="JBEPSD010000001">
    <property type="protein sequence ID" value="MET4568647.1"/>
    <property type="molecule type" value="Genomic_DNA"/>
</dbReference>
<protein>
    <submittedName>
        <fullName evidence="7">N-acyl homoserine lactone hydrolase</fullName>
        <ecNumber evidence="7">3.1.1.81</ecNumber>
    </submittedName>
</protein>
<proteinExistence type="inferred from homology"/>
<dbReference type="PANTHER" id="PTHR42978">
    <property type="entry name" value="QUORUM-QUENCHING LACTONASE YTNP-RELATED-RELATED"/>
    <property type="match status" value="1"/>
</dbReference>
<name>A0ABV2PUH0_9GAMM</name>
<evidence type="ECO:0000259" key="6">
    <source>
        <dbReference type="SMART" id="SM00849"/>
    </source>
</evidence>
<evidence type="ECO:0000256" key="2">
    <source>
        <dbReference type="ARBA" id="ARBA00022723"/>
    </source>
</evidence>
<accession>A0ABV2PUH0</accession>
<dbReference type="Gene3D" id="3.60.15.10">
    <property type="entry name" value="Ribonuclease Z/Hydroxyacylglutathione hydrolase-like"/>
    <property type="match status" value="1"/>
</dbReference>
<feature type="domain" description="Metallo-beta-lactamase" evidence="6">
    <location>
        <begin position="67"/>
        <end position="271"/>
    </location>
</feature>
<keyword evidence="5" id="KW-0732">Signal</keyword>
<comment type="caution">
    <text evidence="7">The sequence shown here is derived from an EMBL/GenBank/DDBJ whole genome shotgun (WGS) entry which is preliminary data.</text>
</comment>
<feature type="signal peptide" evidence="5">
    <location>
        <begin position="1"/>
        <end position="28"/>
    </location>
</feature>
<dbReference type="Pfam" id="PF00753">
    <property type="entry name" value="Lactamase_B"/>
    <property type="match status" value="1"/>
</dbReference>
<keyword evidence="3 7" id="KW-0378">Hydrolase</keyword>
<dbReference type="InterPro" id="IPR051013">
    <property type="entry name" value="MBL_superfamily_lactonases"/>
</dbReference>
<dbReference type="CDD" id="cd07729">
    <property type="entry name" value="AHL_lactonase_MBL-fold"/>
    <property type="match status" value="1"/>
</dbReference>
<comment type="similarity">
    <text evidence="1">Belongs to the metallo-beta-lactamase superfamily.</text>
</comment>
<dbReference type="RefSeq" id="WP_354547467.1">
    <property type="nucleotide sequence ID" value="NZ_JBEPSD010000001.1"/>
</dbReference>
<reference evidence="7 8" key="1">
    <citation type="submission" date="2024-06" db="EMBL/GenBank/DDBJ databases">
        <title>Sorghum-associated microbial communities from plants grown in Nebraska, USA.</title>
        <authorList>
            <person name="Schachtman D."/>
        </authorList>
    </citation>
    <scope>NUCLEOTIDE SEQUENCE [LARGE SCALE GENOMIC DNA]</scope>
    <source>
        <strain evidence="7 8">1757</strain>
    </source>
</reference>
<sequence>MRVFPSLPRVTRGLLSMLLVAFATFAHATGAPADVRLYVLDCGRIDVRDMGMFDASGALDGKPGTMSVPCFLIRHPKGILLWETGLGDAIADRPGGIDFAPGVHGSVRIKLVDQLKAIGLRPSDIDYLAFSHWHIDHTGNANLFGDATWILQRRELAAATGPTPPPFESLAPVSAYRNAKIRLADGDTDVFGDGSVQLLLLPGHTPGHQALQLRLPHAGVVLLSGDLYHSREARQLRRVPRINIDRAATLASMDRFEAIAARMHARVVIQHDPRDIALLPRFPAYLH</sequence>
<evidence type="ECO:0000256" key="1">
    <source>
        <dbReference type="ARBA" id="ARBA00007749"/>
    </source>
</evidence>
<evidence type="ECO:0000256" key="4">
    <source>
        <dbReference type="ARBA" id="ARBA00022833"/>
    </source>
</evidence>
<dbReference type="InterPro" id="IPR036866">
    <property type="entry name" value="RibonucZ/Hydroxyglut_hydro"/>
</dbReference>
<evidence type="ECO:0000313" key="7">
    <source>
        <dbReference type="EMBL" id="MET4568647.1"/>
    </source>
</evidence>
<keyword evidence="4" id="KW-0862">Zinc</keyword>
<feature type="chain" id="PRO_5047104559" evidence="5">
    <location>
        <begin position="29"/>
        <end position="287"/>
    </location>
</feature>
<evidence type="ECO:0000256" key="5">
    <source>
        <dbReference type="SAM" id="SignalP"/>
    </source>
</evidence>
<dbReference type="PANTHER" id="PTHR42978:SF3">
    <property type="entry name" value="BLR3078 PROTEIN"/>
    <property type="match status" value="1"/>
</dbReference>
<dbReference type="Proteomes" id="UP001549251">
    <property type="component" value="Unassembled WGS sequence"/>
</dbReference>
<gene>
    <name evidence="7" type="ORF">ABIE04_000974</name>
</gene>
<evidence type="ECO:0000256" key="3">
    <source>
        <dbReference type="ARBA" id="ARBA00022801"/>
    </source>
</evidence>
<dbReference type="GO" id="GO:0102007">
    <property type="term" value="F:acyl-L-homoserine-lactone lactonohydrolase activity"/>
    <property type="evidence" value="ECO:0007669"/>
    <property type="project" value="UniProtKB-EC"/>
</dbReference>
<dbReference type="SUPFAM" id="SSF56281">
    <property type="entry name" value="Metallo-hydrolase/oxidoreductase"/>
    <property type="match status" value="1"/>
</dbReference>